<reference evidence="4" key="2">
    <citation type="submission" date="2020-04" db="EMBL/GenBank/DDBJ databases">
        <authorList>
            <consortium name="NCBI Genome Project"/>
        </authorList>
    </citation>
    <scope>NUCLEOTIDE SEQUENCE</scope>
    <source>
        <strain evidence="4">CBS 781.70</strain>
    </source>
</reference>
<reference evidence="4" key="3">
    <citation type="submission" date="2025-04" db="UniProtKB">
        <authorList>
            <consortium name="RefSeq"/>
        </authorList>
    </citation>
    <scope>IDENTIFICATION</scope>
    <source>
        <strain evidence="4">CBS 781.70</strain>
    </source>
</reference>
<gene>
    <name evidence="2 4" type="ORF">P152DRAFT_158432</name>
</gene>
<organism evidence="2">
    <name type="scientific">Eremomyces bilateralis CBS 781.70</name>
    <dbReference type="NCBI Taxonomy" id="1392243"/>
    <lineage>
        <taxon>Eukaryota</taxon>
        <taxon>Fungi</taxon>
        <taxon>Dikarya</taxon>
        <taxon>Ascomycota</taxon>
        <taxon>Pezizomycotina</taxon>
        <taxon>Dothideomycetes</taxon>
        <taxon>Dothideomycetes incertae sedis</taxon>
        <taxon>Eremomycetales</taxon>
        <taxon>Eremomycetaceae</taxon>
        <taxon>Eremomyces</taxon>
    </lineage>
</organism>
<evidence type="ECO:0000313" key="4">
    <source>
        <dbReference type="RefSeq" id="XP_033531108.1"/>
    </source>
</evidence>
<proteinExistence type="predicted"/>
<reference evidence="2 4" key="1">
    <citation type="submission" date="2020-01" db="EMBL/GenBank/DDBJ databases">
        <authorList>
            <consortium name="DOE Joint Genome Institute"/>
            <person name="Haridas S."/>
            <person name="Albert R."/>
            <person name="Binder M."/>
            <person name="Bloem J."/>
            <person name="Labutti K."/>
            <person name="Salamov A."/>
            <person name="Andreopoulos B."/>
            <person name="Baker S.E."/>
            <person name="Barry K."/>
            <person name="Bills G."/>
            <person name="Bluhm B.H."/>
            <person name="Cannon C."/>
            <person name="Castanera R."/>
            <person name="Culley D.E."/>
            <person name="Daum C."/>
            <person name="Ezra D."/>
            <person name="Gonzalez J.B."/>
            <person name="Henrissat B."/>
            <person name="Kuo A."/>
            <person name="Liang C."/>
            <person name="Lipzen A."/>
            <person name="Lutzoni F."/>
            <person name="Magnuson J."/>
            <person name="Mondo S."/>
            <person name="Nolan M."/>
            <person name="Ohm R."/>
            <person name="Pangilinan J."/>
            <person name="Park H.-J."/>
            <person name="Ramirez L."/>
            <person name="Alfaro M."/>
            <person name="Sun H."/>
            <person name="Tritt A."/>
            <person name="Yoshinaga Y."/>
            <person name="Zwiers L.-H."/>
            <person name="Turgeon B.G."/>
            <person name="Goodwin S.B."/>
            <person name="Spatafora J.W."/>
            <person name="Crous P.W."/>
            <person name="Grigoriev I.V."/>
        </authorList>
    </citation>
    <scope>NUCLEOTIDE SEQUENCE</scope>
    <source>
        <strain evidence="2 4">CBS 781.70</strain>
    </source>
</reference>
<keyword evidence="3" id="KW-1185">Reference proteome</keyword>
<evidence type="ECO:0000313" key="3">
    <source>
        <dbReference type="Proteomes" id="UP000504638"/>
    </source>
</evidence>
<dbReference type="RefSeq" id="XP_033531108.1">
    <property type="nucleotide sequence ID" value="XM_033673995.1"/>
</dbReference>
<sequence>MHATLSCIEDHSSLEADPRITAQPIGFAPLTPVDRLIRAPSSQILRPPPCRSQSPKPPRSPRPRLASRPITRGGACHSKRSIDSPRCQTGKATKLRTQNQNPESKPRNAIRESGSFAGPSEAAWRGIQPGPEGVGLCVVLGCEWSCGWARRNPSCEMPRGAWALGGWRSIDVGLGLVGGRFGG</sequence>
<dbReference type="GeneID" id="54414565"/>
<dbReference type="AlphaFoldDB" id="A0A6G1FUJ2"/>
<dbReference type="Proteomes" id="UP000504638">
    <property type="component" value="Unplaced"/>
</dbReference>
<dbReference type="EMBL" id="ML975172">
    <property type="protein sequence ID" value="KAF1809477.1"/>
    <property type="molecule type" value="Genomic_DNA"/>
</dbReference>
<feature type="region of interest" description="Disordered" evidence="1">
    <location>
        <begin position="40"/>
        <end position="120"/>
    </location>
</feature>
<name>A0A6G1FUJ2_9PEZI</name>
<evidence type="ECO:0000313" key="2">
    <source>
        <dbReference type="EMBL" id="KAF1809477.1"/>
    </source>
</evidence>
<evidence type="ECO:0000256" key="1">
    <source>
        <dbReference type="SAM" id="MobiDB-lite"/>
    </source>
</evidence>
<feature type="compositionally biased region" description="Polar residues" evidence="1">
    <location>
        <begin position="86"/>
        <end position="103"/>
    </location>
</feature>
<feature type="compositionally biased region" description="Pro residues" evidence="1">
    <location>
        <begin position="46"/>
        <end position="60"/>
    </location>
</feature>
<protein>
    <submittedName>
        <fullName evidence="2 4">Uncharacterized protein</fullName>
    </submittedName>
</protein>
<accession>A0A6G1FUJ2</accession>